<keyword evidence="1" id="KW-0732">Signal</keyword>
<comment type="caution">
    <text evidence="3">The sequence shown here is derived from an EMBL/GenBank/DDBJ whole genome shotgun (WGS) entry which is preliminary data.</text>
</comment>
<dbReference type="SUPFAM" id="SSF53850">
    <property type="entry name" value="Periplasmic binding protein-like II"/>
    <property type="match status" value="1"/>
</dbReference>
<dbReference type="InterPro" id="IPR039424">
    <property type="entry name" value="SBP_5"/>
</dbReference>
<dbReference type="EMBL" id="VOBR01000027">
    <property type="protein sequence ID" value="TWP47300.1"/>
    <property type="molecule type" value="Genomic_DNA"/>
</dbReference>
<keyword evidence="4" id="KW-1185">Reference proteome</keyword>
<dbReference type="GO" id="GO:1904680">
    <property type="term" value="F:peptide transmembrane transporter activity"/>
    <property type="evidence" value="ECO:0007669"/>
    <property type="project" value="TreeGrafter"/>
</dbReference>
<dbReference type="PANTHER" id="PTHR30290">
    <property type="entry name" value="PERIPLASMIC BINDING COMPONENT OF ABC TRANSPORTER"/>
    <property type="match status" value="1"/>
</dbReference>
<protein>
    <submittedName>
        <fullName evidence="3">ABC transporter substrate-binding protein</fullName>
    </submittedName>
</protein>
<evidence type="ECO:0000313" key="4">
    <source>
        <dbReference type="Proteomes" id="UP000316639"/>
    </source>
</evidence>
<dbReference type="GO" id="GO:0043190">
    <property type="term" value="C:ATP-binding cassette (ABC) transporter complex"/>
    <property type="evidence" value="ECO:0007669"/>
    <property type="project" value="InterPro"/>
</dbReference>
<dbReference type="CDD" id="cd08509">
    <property type="entry name" value="PBP2_TmCBP_oligosaccharides_like"/>
    <property type="match status" value="1"/>
</dbReference>
<dbReference type="AlphaFoldDB" id="A0A563EJT2"/>
<proteinExistence type="predicted"/>
<organism evidence="3 4">
    <name type="scientific">Lentzea tibetensis</name>
    <dbReference type="NCBI Taxonomy" id="2591470"/>
    <lineage>
        <taxon>Bacteria</taxon>
        <taxon>Bacillati</taxon>
        <taxon>Actinomycetota</taxon>
        <taxon>Actinomycetes</taxon>
        <taxon>Pseudonocardiales</taxon>
        <taxon>Pseudonocardiaceae</taxon>
        <taxon>Lentzea</taxon>
    </lineage>
</organism>
<name>A0A563EJT2_9PSEU</name>
<dbReference type="Gene3D" id="3.90.76.10">
    <property type="entry name" value="Dipeptide-binding Protein, Domain 1"/>
    <property type="match status" value="1"/>
</dbReference>
<dbReference type="PANTHER" id="PTHR30290:SF82">
    <property type="entry name" value="ABC-TYPE DIPEPTIDE_OLIGOPEPTIDE TRANSPORT SYSTEM, PERIPLASMIC COMPONENT"/>
    <property type="match status" value="1"/>
</dbReference>
<dbReference type="RefSeq" id="WP_146358141.1">
    <property type="nucleotide sequence ID" value="NZ_VOBR01000027.1"/>
</dbReference>
<dbReference type="InterPro" id="IPR030678">
    <property type="entry name" value="Peptide/Ni-bd"/>
</dbReference>
<evidence type="ECO:0000313" key="3">
    <source>
        <dbReference type="EMBL" id="TWP47300.1"/>
    </source>
</evidence>
<feature type="signal peptide" evidence="1">
    <location>
        <begin position="1"/>
        <end position="28"/>
    </location>
</feature>
<dbReference type="OrthoDB" id="9764591at2"/>
<sequence>MRRTTLFVLAAVLAVAGCAPSGASKAGAGVLTVGMPNGPMTENHNPYLPTSAASSLGYRYVIYEPLVQTNPVRPTDKGTPWLATAWEWAPDYRKVTFTPRENVKWSDGKPMTPADVAFSFTLLKEFPALDVHSLPIDTATVVDGKVEVTFTRAQFVNELKVLQTIVVPEHVWAAVPDPATYVNPDPVGTGPYKLKTFTPQTTTVVRRDAYWQELPKVPEIQYTSYNDNSAQTTALASGTSQWSYVFMPNYKTLYVDKDPANNKLWFPSGLGIHGLWINHTVAPFDNVALRQAMNDVIDRDAIFQRGEAGLFPKLESPTGLPRPAGDPFLAPEYVDAKHEVDVPKAKERLTAAGFKLDGGALKDPSGKAVTIELTNPAGWSDYLTDLDIIKNDLKQIGVEATVRTQTADAWTTDFSNGKFQGSMRWTDTGGTPDDIYTDVMNGNQLRPIGEAAGGNQGRYNNPEATKALEAYENATDDATRKASLAVLQKIMVEQVPMIPTSAAPIGAEYTTKHWTGWPSEADPYAPPQATLPNAIQIVMRLSPAS</sequence>
<dbReference type="Gene3D" id="3.10.105.10">
    <property type="entry name" value="Dipeptide-binding Protein, Domain 3"/>
    <property type="match status" value="1"/>
</dbReference>
<dbReference type="GO" id="GO:0042597">
    <property type="term" value="C:periplasmic space"/>
    <property type="evidence" value="ECO:0007669"/>
    <property type="project" value="UniProtKB-ARBA"/>
</dbReference>
<accession>A0A563EJT2</accession>
<dbReference type="Pfam" id="PF00496">
    <property type="entry name" value="SBP_bac_5"/>
    <property type="match status" value="1"/>
</dbReference>
<feature type="chain" id="PRO_5021844280" evidence="1">
    <location>
        <begin position="29"/>
        <end position="545"/>
    </location>
</feature>
<dbReference type="PROSITE" id="PS51257">
    <property type="entry name" value="PROKAR_LIPOPROTEIN"/>
    <property type="match status" value="1"/>
</dbReference>
<dbReference type="InterPro" id="IPR000914">
    <property type="entry name" value="SBP_5_dom"/>
</dbReference>
<evidence type="ECO:0000256" key="1">
    <source>
        <dbReference type="SAM" id="SignalP"/>
    </source>
</evidence>
<dbReference type="Gene3D" id="3.40.190.10">
    <property type="entry name" value="Periplasmic binding protein-like II"/>
    <property type="match status" value="1"/>
</dbReference>
<feature type="domain" description="Solute-binding protein family 5" evidence="2">
    <location>
        <begin position="79"/>
        <end position="441"/>
    </location>
</feature>
<evidence type="ECO:0000259" key="2">
    <source>
        <dbReference type="Pfam" id="PF00496"/>
    </source>
</evidence>
<gene>
    <name evidence="3" type="ORF">FKR81_33165</name>
</gene>
<dbReference type="PIRSF" id="PIRSF002741">
    <property type="entry name" value="MppA"/>
    <property type="match status" value="1"/>
</dbReference>
<dbReference type="GO" id="GO:0015833">
    <property type="term" value="P:peptide transport"/>
    <property type="evidence" value="ECO:0007669"/>
    <property type="project" value="TreeGrafter"/>
</dbReference>
<reference evidence="3 4" key="1">
    <citation type="submission" date="2019-07" db="EMBL/GenBank/DDBJ databases">
        <title>Lentzea xizangensis sp. nov., isolated from Qinghai-Tibetan Plateau Soils.</title>
        <authorList>
            <person name="Huang J."/>
        </authorList>
    </citation>
    <scope>NUCLEOTIDE SEQUENCE [LARGE SCALE GENOMIC DNA]</scope>
    <source>
        <strain evidence="3 4">FXJ1.1311</strain>
    </source>
</reference>
<dbReference type="Proteomes" id="UP000316639">
    <property type="component" value="Unassembled WGS sequence"/>
</dbReference>